<dbReference type="InterPro" id="IPR000210">
    <property type="entry name" value="BTB/POZ_dom"/>
</dbReference>
<comment type="caution">
    <text evidence="2">The sequence shown here is derived from an EMBL/GenBank/DDBJ whole genome shotgun (WGS) entry which is preliminary data.</text>
</comment>
<dbReference type="OrthoDB" id="2752332at2759"/>
<evidence type="ECO:0000313" key="3">
    <source>
        <dbReference type="Proteomes" id="UP000292702"/>
    </source>
</evidence>
<organism evidence="2 3">
    <name type="scientific">Steccherinum ochraceum</name>
    <dbReference type="NCBI Taxonomy" id="92696"/>
    <lineage>
        <taxon>Eukaryota</taxon>
        <taxon>Fungi</taxon>
        <taxon>Dikarya</taxon>
        <taxon>Basidiomycota</taxon>
        <taxon>Agaricomycotina</taxon>
        <taxon>Agaricomycetes</taxon>
        <taxon>Polyporales</taxon>
        <taxon>Steccherinaceae</taxon>
        <taxon>Steccherinum</taxon>
    </lineage>
</organism>
<accession>A0A4R0REJ4</accession>
<dbReference type="Gene3D" id="3.30.710.10">
    <property type="entry name" value="Potassium Channel Kv1.1, Chain A"/>
    <property type="match status" value="1"/>
</dbReference>
<dbReference type="STRING" id="92696.A0A4R0REJ4"/>
<reference evidence="2 3" key="1">
    <citation type="submission" date="2018-11" db="EMBL/GenBank/DDBJ databases">
        <title>Genome assembly of Steccherinum ochraceum LE-BIN_3174, the white-rot fungus of the Steccherinaceae family (The Residual Polyporoid clade, Polyporales, Basidiomycota).</title>
        <authorList>
            <person name="Fedorova T.V."/>
            <person name="Glazunova O.A."/>
            <person name="Landesman E.O."/>
            <person name="Moiseenko K.V."/>
            <person name="Psurtseva N.V."/>
            <person name="Savinova O.S."/>
            <person name="Shakhova N.V."/>
            <person name="Tyazhelova T.V."/>
            <person name="Vasina D.V."/>
        </authorList>
    </citation>
    <scope>NUCLEOTIDE SEQUENCE [LARGE SCALE GENOMIC DNA]</scope>
    <source>
        <strain evidence="2 3">LE-BIN_3174</strain>
    </source>
</reference>
<feature type="domain" description="BTB" evidence="1">
    <location>
        <begin position="25"/>
        <end position="138"/>
    </location>
</feature>
<sequence length="333" mass="36441">MAEQECRDTGTPVWTSSSEVWFEDGNIILVAGDEGFRVFRGILAKQSPVFAGMFKLPPPSPRRQVYEGCPVVVMPDAALDMRHFLAALHDLESMKSLCAPKLLDSEANCAISGILQLSAKYEVTRLLTALCDALEVLLPASYGDFRNAYQSLQNVPTGDLFLLANALRLTDSVGKKLLVPILLLCAHQPLSQIIDGAALGDPNNAIIELDAPVKRAVLLGRGKLHKMAFSHTLHHIRALDGNGMFCHQGQKACSASRYAILRTLMDGKEPDGFVSPFPEVFGYAVDLLNAEKYPGPLCGTCAYEKVMHTQVALMQNGQQYVWERLPEIFGVTP</sequence>
<name>A0A4R0REJ4_9APHY</name>
<proteinExistence type="predicted"/>
<evidence type="ECO:0000313" key="2">
    <source>
        <dbReference type="EMBL" id="TCD65546.1"/>
    </source>
</evidence>
<dbReference type="SMART" id="SM00225">
    <property type="entry name" value="BTB"/>
    <property type="match status" value="1"/>
</dbReference>
<gene>
    <name evidence="2" type="ORF">EIP91_002510</name>
</gene>
<dbReference type="Proteomes" id="UP000292702">
    <property type="component" value="Unassembled WGS sequence"/>
</dbReference>
<dbReference type="InterPro" id="IPR011333">
    <property type="entry name" value="SKP1/BTB/POZ_sf"/>
</dbReference>
<dbReference type="EMBL" id="RWJN01000175">
    <property type="protein sequence ID" value="TCD65546.1"/>
    <property type="molecule type" value="Genomic_DNA"/>
</dbReference>
<dbReference type="AlphaFoldDB" id="A0A4R0REJ4"/>
<evidence type="ECO:0000259" key="1">
    <source>
        <dbReference type="SMART" id="SM00225"/>
    </source>
</evidence>
<keyword evidence="3" id="KW-1185">Reference proteome</keyword>
<protein>
    <recommendedName>
        <fullName evidence="1">BTB domain-containing protein</fullName>
    </recommendedName>
</protein>